<evidence type="ECO:0000313" key="3">
    <source>
        <dbReference type="Proteomes" id="UP000568888"/>
    </source>
</evidence>
<dbReference type="AlphaFoldDB" id="A0A6V8N510"/>
<evidence type="ECO:0000313" key="2">
    <source>
        <dbReference type="EMBL" id="GFO66379.1"/>
    </source>
</evidence>
<dbReference type="Pfam" id="PF00578">
    <property type="entry name" value="AhpC-TSA"/>
    <property type="match status" value="1"/>
</dbReference>
<organism evidence="2 3">
    <name type="scientific">Geomonas paludis</name>
    <dbReference type="NCBI Taxonomy" id="2740185"/>
    <lineage>
        <taxon>Bacteria</taxon>
        <taxon>Pseudomonadati</taxon>
        <taxon>Thermodesulfobacteriota</taxon>
        <taxon>Desulfuromonadia</taxon>
        <taxon>Geobacterales</taxon>
        <taxon>Geobacteraceae</taxon>
        <taxon>Geomonas</taxon>
    </lineage>
</organism>
<accession>A0A6V8N510</accession>
<dbReference type="InterPro" id="IPR036249">
    <property type="entry name" value="Thioredoxin-like_sf"/>
</dbReference>
<dbReference type="Proteomes" id="UP000568888">
    <property type="component" value="Unassembled WGS sequence"/>
</dbReference>
<gene>
    <name evidence="2" type="ORF">GMPD_42980</name>
</gene>
<evidence type="ECO:0000259" key="1">
    <source>
        <dbReference type="Pfam" id="PF00578"/>
    </source>
</evidence>
<proteinExistence type="predicted"/>
<dbReference type="GO" id="GO:0016209">
    <property type="term" value="F:antioxidant activity"/>
    <property type="evidence" value="ECO:0007669"/>
    <property type="project" value="InterPro"/>
</dbReference>
<dbReference type="Gene3D" id="3.40.30.10">
    <property type="entry name" value="Glutaredoxin"/>
    <property type="match status" value="1"/>
</dbReference>
<dbReference type="InterPro" id="IPR000866">
    <property type="entry name" value="AhpC/TSA"/>
</dbReference>
<name>A0A6V8N510_9BACT</name>
<protein>
    <recommendedName>
        <fullName evidence="1">Alkyl hydroperoxide reductase subunit C/ Thiol specific antioxidant domain-containing protein</fullName>
    </recommendedName>
</protein>
<reference evidence="3" key="1">
    <citation type="submission" date="2020-06" db="EMBL/GenBank/DDBJ databases">
        <title>Draft genomic sequecing of Geomonas sp. Red736.</title>
        <authorList>
            <person name="Itoh H."/>
            <person name="Xu Z.X."/>
            <person name="Ushijima N."/>
            <person name="Masuda Y."/>
            <person name="Shiratori Y."/>
            <person name="Senoo K."/>
        </authorList>
    </citation>
    <scope>NUCLEOTIDE SEQUENCE [LARGE SCALE GENOMIC DNA]</scope>
    <source>
        <strain evidence="3">Red736</strain>
    </source>
</reference>
<dbReference type="GO" id="GO:0016491">
    <property type="term" value="F:oxidoreductase activity"/>
    <property type="evidence" value="ECO:0007669"/>
    <property type="project" value="InterPro"/>
</dbReference>
<comment type="caution">
    <text evidence="2">The sequence shown here is derived from an EMBL/GenBank/DDBJ whole genome shotgun (WGS) entry which is preliminary data.</text>
</comment>
<sequence>MRRSILGSMATSALAAIGSIGSRLPRVGEKAPEFEADSPHGTVRLADYAGKKYVLLAFYYADFTPV</sequence>
<dbReference type="SUPFAM" id="SSF52833">
    <property type="entry name" value="Thioredoxin-like"/>
    <property type="match status" value="1"/>
</dbReference>
<dbReference type="EMBL" id="BLXY01000024">
    <property type="protein sequence ID" value="GFO66379.1"/>
    <property type="molecule type" value="Genomic_DNA"/>
</dbReference>
<feature type="domain" description="Alkyl hydroperoxide reductase subunit C/ Thiol specific antioxidant" evidence="1">
    <location>
        <begin position="27"/>
        <end position="66"/>
    </location>
</feature>